<dbReference type="SUPFAM" id="SSF53098">
    <property type="entry name" value="Ribonuclease H-like"/>
    <property type="match status" value="1"/>
</dbReference>
<dbReference type="GO" id="GO:0005634">
    <property type="term" value="C:nucleus"/>
    <property type="evidence" value="ECO:0007669"/>
    <property type="project" value="UniProtKB-SubCell"/>
</dbReference>
<dbReference type="OrthoDB" id="1898192at2759"/>
<evidence type="ECO:0000256" key="6">
    <source>
        <dbReference type="ARBA" id="ARBA00023125"/>
    </source>
</evidence>
<organism evidence="12 13">
    <name type="scientific">Mikania micrantha</name>
    <name type="common">bitter vine</name>
    <dbReference type="NCBI Taxonomy" id="192012"/>
    <lineage>
        <taxon>Eukaryota</taxon>
        <taxon>Viridiplantae</taxon>
        <taxon>Streptophyta</taxon>
        <taxon>Embryophyta</taxon>
        <taxon>Tracheophyta</taxon>
        <taxon>Spermatophyta</taxon>
        <taxon>Magnoliopsida</taxon>
        <taxon>eudicotyledons</taxon>
        <taxon>Gunneridae</taxon>
        <taxon>Pentapetalae</taxon>
        <taxon>asterids</taxon>
        <taxon>campanulids</taxon>
        <taxon>Asterales</taxon>
        <taxon>Asteraceae</taxon>
        <taxon>Asteroideae</taxon>
        <taxon>Heliantheae alliance</taxon>
        <taxon>Eupatorieae</taxon>
        <taxon>Mikania</taxon>
    </lineage>
</organism>
<protein>
    <recommendedName>
        <fullName evidence="11">BED-type domain-containing protein</fullName>
    </recommendedName>
</protein>
<sequence>MGTREVYEEKLRTGNLYHEPTIKPGLGTPRCPRCLSLLDSDSDKGEWTITSVLHDATAVAGCALGGMLSAFYGSNTGMPYLQKHIKGPKWLPFVIGIPPLLMFSAASAAAGGYGLPNFTQLSVTSYYAASSASHYGMRYVMEPWSILMEASNIENLSSDDDNQGTEKRKAQPIKSKTKKKKAKTMDLNKKGRSRVWGDFDKFSDDEGEKKAKCKHCLKVFAADPIRNGTSALNRHITSCEKHPEKNDLGTNDVPTTTDWHYARRFAKSLEKFKHITIRASSSTNVVVNLFFKDIMEIDNHLRDLKGGSDLVNKVTGSKMQQKFEKYWHHDSDMNKLLYFAAILDPRQKFRVLKFGYTMICTSEKKEKNKEDDIDKMVDVILKNISDAFELLFKEYKLMYDSEISNKTCENEENVQVFSEGDGDFFAKFQSSGGFSSYNDNSELQKYLEDKEEGWYPSFDILQWWKSSSSRYPILSKMAKEISEKLEPNHTNQEVE</sequence>
<feature type="transmembrane region" description="Helical" evidence="10">
    <location>
        <begin position="90"/>
        <end position="115"/>
    </location>
</feature>
<keyword evidence="7" id="KW-0539">Nucleus</keyword>
<keyword evidence="3" id="KW-0479">Metal-binding</keyword>
<dbReference type="Pfam" id="PF02892">
    <property type="entry name" value="zf-BED"/>
    <property type="match status" value="1"/>
</dbReference>
<proteinExistence type="predicted"/>
<dbReference type="GO" id="GO:0046983">
    <property type="term" value="F:protein dimerization activity"/>
    <property type="evidence" value="ECO:0007669"/>
    <property type="project" value="InterPro"/>
</dbReference>
<dbReference type="Proteomes" id="UP000326396">
    <property type="component" value="Linkage Group LG1"/>
</dbReference>
<evidence type="ECO:0000313" key="12">
    <source>
        <dbReference type="EMBL" id="KAD7478215.1"/>
    </source>
</evidence>
<dbReference type="InterPro" id="IPR012337">
    <property type="entry name" value="RNaseH-like_sf"/>
</dbReference>
<evidence type="ECO:0000256" key="4">
    <source>
        <dbReference type="ARBA" id="ARBA00022771"/>
    </source>
</evidence>
<dbReference type="SMART" id="SM00614">
    <property type="entry name" value="ZnF_BED"/>
    <property type="match status" value="1"/>
</dbReference>
<evidence type="ECO:0000256" key="5">
    <source>
        <dbReference type="ARBA" id="ARBA00022833"/>
    </source>
</evidence>
<feature type="region of interest" description="Disordered" evidence="9">
    <location>
        <begin position="156"/>
        <end position="187"/>
    </location>
</feature>
<evidence type="ECO:0000256" key="2">
    <source>
        <dbReference type="ARBA" id="ARBA00011738"/>
    </source>
</evidence>
<dbReference type="GO" id="GO:0008270">
    <property type="term" value="F:zinc ion binding"/>
    <property type="evidence" value="ECO:0007669"/>
    <property type="project" value="UniProtKB-KW"/>
</dbReference>
<evidence type="ECO:0000256" key="8">
    <source>
        <dbReference type="PROSITE-ProRule" id="PRU00027"/>
    </source>
</evidence>
<dbReference type="InterPro" id="IPR025525">
    <property type="entry name" value="hAT-like_transposase_RNase-H"/>
</dbReference>
<dbReference type="SUPFAM" id="SSF57667">
    <property type="entry name" value="beta-beta-alpha zinc fingers"/>
    <property type="match status" value="1"/>
</dbReference>
<evidence type="ECO:0000256" key="9">
    <source>
        <dbReference type="SAM" id="MobiDB-lite"/>
    </source>
</evidence>
<dbReference type="EMBL" id="SZYD01000001">
    <property type="protein sequence ID" value="KAD7478215.1"/>
    <property type="molecule type" value="Genomic_DNA"/>
</dbReference>
<dbReference type="PANTHER" id="PTHR34459">
    <property type="entry name" value="OS01G0264500 PROTEIN"/>
    <property type="match status" value="1"/>
</dbReference>
<reference evidence="12 13" key="1">
    <citation type="submission" date="2019-05" db="EMBL/GenBank/DDBJ databases">
        <title>Mikania micrantha, genome provides insights into the molecular mechanism of rapid growth.</title>
        <authorList>
            <person name="Liu B."/>
        </authorList>
    </citation>
    <scope>NUCLEOTIDE SEQUENCE [LARGE SCALE GENOMIC DNA]</scope>
    <source>
        <strain evidence="12">NLD-2019</strain>
        <tissue evidence="12">Leaf</tissue>
    </source>
</reference>
<dbReference type="PROSITE" id="PS50808">
    <property type="entry name" value="ZF_BED"/>
    <property type="match status" value="1"/>
</dbReference>
<keyword evidence="6" id="KW-0238">DNA-binding</keyword>
<dbReference type="AlphaFoldDB" id="A0A5N6Q0Q9"/>
<keyword evidence="10" id="KW-1133">Transmembrane helix</keyword>
<keyword evidence="13" id="KW-1185">Reference proteome</keyword>
<dbReference type="InterPro" id="IPR036236">
    <property type="entry name" value="Znf_C2H2_sf"/>
</dbReference>
<evidence type="ECO:0000256" key="3">
    <source>
        <dbReference type="ARBA" id="ARBA00022723"/>
    </source>
</evidence>
<accession>A0A5N6Q0Q9</accession>
<evidence type="ECO:0000256" key="7">
    <source>
        <dbReference type="ARBA" id="ARBA00023242"/>
    </source>
</evidence>
<comment type="subcellular location">
    <subcellularLocation>
        <location evidence="1">Nucleus</location>
    </subcellularLocation>
</comment>
<evidence type="ECO:0000256" key="10">
    <source>
        <dbReference type="SAM" id="Phobius"/>
    </source>
</evidence>
<dbReference type="GO" id="GO:0003677">
    <property type="term" value="F:DNA binding"/>
    <property type="evidence" value="ECO:0007669"/>
    <property type="project" value="UniProtKB-KW"/>
</dbReference>
<keyword evidence="5" id="KW-0862">Zinc</keyword>
<comment type="subunit">
    <text evidence="2">Homodimer.</text>
</comment>
<dbReference type="InterPro" id="IPR008906">
    <property type="entry name" value="HATC_C_dom"/>
</dbReference>
<keyword evidence="10" id="KW-0812">Transmembrane</keyword>
<keyword evidence="4 8" id="KW-0863">Zinc-finger</keyword>
<feature type="domain" description="BED-type" evidence="11">
    <location>
        <begin position="190"/>
        <end position="246"/>
    </location>
</feature>
<dbReference type="Pfam" id="PF05699">
    <property type="entry name" value="Dimer_Tnp_hAT"/>
    <property type="match status" value="1"/>
</dbReference>
<name>A0A5N6Q0Q9_9ASTR</name>
<evidence type="ECO:0000259" key="11">
    <source>
        <dbReference type="PROSITE" id="PS50808"/>
    </source>
</evidence>
<dbReference type="Pfam" id="PF14372">
    <property type="entry name" value="hAT-like_RNase-H"/>
    <property type="match status" value="1"/>
</dbReference>
<evidence type="ECO:0000313" key="13">
    <source>
        <dbReference type="Proteomes" id="UP000326396"/>
    </source>
</evidence>
<keyword evidence="10" id="KW-0472">Membrane</keyword>
<gene>
    <name evidence="12" type="ORF">E3N88_01351</name>
</gene>
<comment type="caution">
    <text evidence="12">The sequence shown here is derived from an EMBL/GenBank/DDBJ whole genome shotgun (WGS) entry which is preliminary data.</text>
</comment>
<dbReference type="PANTHER" id="PTHR34459:SF2">
    <property type="entry name" value="TRANSMEMBRANE PROTEIN"/>
    <property type="match status" value="1"/>
</dbReference>
<evidence type="ECO:0000256" key="1">
    <source>
        <dbReference type="ARBA" id="ARBA00004123"/>
    </source>
</evidence>
<dbReference type="InterPro" id="IPR003656">
    <property type="entry name" value="Znf_BED"/>
</dbReference>